<protein>
    <submittedName>
        <fullName evidence="6">Transcriptional regulator, GntR family</fullName>
    </submittedName>
</protein>
<dbReference type="RefSeq" id="WP_092774313.1">
    <property type="nucleotide sequence ID" value="NZ_FOGI01000001.1"/>
</dbReference>
<keyword evidence="2" id="KW-0238">DNA-binding</keyword>
<dbReference type="GO" id="GO:0003700">
    <property type="term" value="F:DNA-binding transcription factor activity"/>
    <property type="evidence" value="ECO:0007669"/>
    <property type="project" value="InterPro"/>
</dbReference>
<dbReference type="InterPro" id="IPR036388">
    <property type="entry name" value="WH-like_DNA-bd_sf"/>
</dbReference>
<proteinExistence type="predicted"/>
<dbReference type="SMART" id="SM00345">
    <property type="entry name" value="HTH_GNTR"/>
    <property type="match status" value="1"/>
</dbReference>
<dbReference type="AlphaFoldDB" id="A0A1H9K3A8"/>
<dbReference type="PANTHER" id="PTHR44846">
    <property type="entry name" value="MANNOSYL-D-GLYCERATE TRANSPORT/METABOLISM SYSTEM REPRESSOR MNGR-RELATED"/>
    <property type="match status" value="1"/>
</dbReference>
<organism evidence="6 7">
    <name type="scientific">Actinokineospora terrae</name>
    <dbReference type="NCBI Taxonomy" id="155974"/>
    <lineage>
        <taxon>Bacteria</taxon>
        <taxon>Bacillati</taxon>
        <taxon>Actinomycetota</taxon>
        <taxon>Actinomycetes</taxon>
        <taxon>Pseudonocardiales</taxon>
        <taxon>Pseudonocardiaceae</taxon>
        <taxon>Actinokineospora</taxon>
    </lineage>
</organism>
<dbReference type="GO" id="GO:0045892">
    <property type="term" value="P:negative regulation of DNA-templated transcription"/>
    <property type="evidence" value="ECO:0007669"/>
    <property type="project" value="TreeGrafter"/>
</dbReference>
<dbReference type="SUPFAM" id="SSF46785">
    <property type="entry name" value="Winged helix' DNA-binding domain"/>
    <property type="match status" value="1"/>
</dbReference>
<evidence type="ECO:0000256" key="1">
    <source>
        <dbReference type="ARBA" id="ARBA00023015"/>
    </source>
</evidence>
<dbReference type="STRING" id="155974.SAMN04487818_1017"/>
<dbReference type="CDD" id="cd07377">
    <property type="entry name" value="WHTH_GntR"/>
    <property type="match status" value="1"/>
</dbReference>
<dbReference type="Proteomes" id="UP000199051">
    <property type="component" value="Unassembled WGS sequence"/>
</dbReference>
<evidence type="ECO:0000259" key="5">
    <source>
        <dbReference type="PROSITE" id="PS50949"/>
    </source>
</evidence>
<dbReference type="InterPro" id="IPR011663">
    <property type="entry name" value="UTRA"/>
</dbReference>
<dbReference type="InterPro" id="IPR028978">
    <property type="entry name" value="Chorismate_lyase_/UTRA_dom_sf"/>
</dbReference>
<dbReference type="PRINTS" id="PR00035">
    <property type="entry name" value="HTHGNTR"/>
</dbReference>
<evidence type="ECO:0000313" key="7">
    <source>
        <dbReference type="Proteomes" id="UP000199051"/>
    </source>
</evidence>
<dbReference type="PANTHER" id="PTHR44846:SF1">
    <property type="entry name" value="MANNOSYL-D-GLYCERATE TRANSPORT_METABOLISM SYSTEM REPRESSOR MNGR-RELATED"/>
    <property type="match status" value="1"/>
</dbReference>
<feature type="domain" description="HTH gntR-type" evidence="5">
    <location>
        <begin position="19"/>
        <end position="85"/>
    </location>
</feature>
<reference evidence="7" key="1">
    <citation type="submission" date="2016-10" db="EMBL/GenBank/DDBJ databases">
        <authorList>
            <person name="Varghese N."/>
            <person name="Submissions S."/>
        </authorList>
    </citation>
    <scope>NUCLEOTIDE SEQUENCE [LARGE SCALE GENOMIC DNA]</scope>
    <source>
        <strain evidence="7">DSM 44260</strain>
    </source>
</reference>
<dbReference type="Pfam" id="PF00392">
    <property type="entry name" value="GntR"/>
    <property type="match status" value="1"/>
</dbReference>
<dbReference type="Pfam" id="PF07702">
    <property type="entry name" value="UTRA"/>
    <property type="match status" value="1"/>
</dbReference>
<keyword evidence="7" id="KW-1185">Reference proteome</keyword>
<evidence type="ECO:0000256" key="4">
    <source>
        <dbReference type="SAM" id="MobiDB-lite"/>
    </source>
</evidence>
<evidence type="ECO:0000256" key="2">
    <source>
        <dbReference type="ARBA" id="ARBA00023125"/>
    </source>
</evidence>
<dbReference type="Gene3D" id="1.10.10.10">
    <property type="entry name" value="Winged helix-like DNA-binding domain superfamily/Winged helix DNA-binding domain"/>
    <property type="match status" value="1"/>
</dbReference>
<dbReference type="GO" id="GO:0003677">
    <property type="term" value="F:DNA binding"/>
    <property type="evidence" value="ECO:0007669"/>
    <property type="project" value="UniProtKB-KW"/>
</dbReference>
<evidence type="ECO:0000313" key="6">
    <source>
        <dbReference type="EMBL" id="SEQ93602.1"/>
    </source>
</evidence>
<keyword evidence="1" id="KW-0805">Transcription regulation</keyword>
<dbReference type="EMBL" id="FOGI01000001">
    <property type="protein sequence ID" value="SEQ93602.1"/>
    <property type="molecule type" value="Genomic_DNA"/>
</dbReference>
<dbReference type="SUPFAM" id="SSF64288">
    <property type="entry name" value="Chorismate lyase-like"/>
    <property type="match status" value="1"/>
</dbReference>
<name>A0A1H9K3A8_9PSEU</name>
<dbReference type="InterPro" id="IPR000524">
    <property type="entry name" value="Tscrpt_reg_HTH_GntR"/>
</dbReference>
<keyword evidence="3" id="KW-0804">Transcription</keyword>
<dbReference type="InterPro" id="IPR050679">
    <property type="entry name" value="Bact_HTH_transcr_reg"/>
</dbReference>
<gene>
    <name evidence="6" type="ORF">SAMN04487818_1017</name>
</gene>
<feature type="region of interest" description="Disordered" evidence="4">
    <location>
        <begin position="1"/>
        <end position="20"/>
    </location>
</feature>
<accession>A0A1H9K3A8</accession>
<dbReference type="PROSITE" id="PS50949">
    <property type="entry name" value="HTH_GNTR"/>
    <property type="match status" value="1"/>
</dbReference>
<sequence>MGENLLGDAVENGKKSPRTPKHWELKERLAELLRAVSPGGSLPGERALASEFGVSRTTVRKALAELTAEGRLTRVHGSGTFAGEGKLTQRLQLSSYTEDMRSHGRRPTSSLLDARIGAADPELAALLGIRSGDDVLRLRRLRRADGEPMAIETSRLPLPRFPGLDRYVGDGSLYGVLYQHYGVELGHAEETIETALATPAEAALLGNEAGALMLLLSRHSFDTDGRPVEWVRSVYRGDRYKFVATLVSPQSSDDSIAARVER</sequence>
<dbReference type="Gene3D" id="3.40.1410.10">
    <property type="entry name" value="Chorismate lyase-like"/>
    <property type="match status" value="1"/>
</dbReference>
<dbReference type="InterPro" id="IPR036390">
    <property type="entry name" value="WH_DNA-bd_sf"/>
</dbReference>
<evidence type="ECO:0000256" key="3">
    <source>
        <dbReference type="ARBA" id="ARBA00023163"/>
    </source>
</evidence>
<dbReference type="SMART" id="SM00866">
    <property type="entry name" value="UTRA"/>
    <property type="match status" value="1"/>
</dbReference>